<accession>A0A0A9ETH4</accession>
<protein>
    <submittedName>
        <fullName evidence="1">Uncharacterized protein</fullName>
    </submittedName>
</protein>
<organism evidence="1">
    <name type="scientific">Arundo donax</name>
    <name type="common">Giant reed</name>
    <name type="synonym">Donax arundinaceus</name>
    <dbReference type="NCBI Taxonomy" id="35708"/>
    <lineage>
        <taxon>Eukaryota</taxon>
        <taxon>Viridiplantae</taxon>
        <taxon>Streptophyta</taxon>
        <taxon>Embryophyta</taxon>
        <taxon>Tracheophyta</taxon>
        <taxon>Spermatophyta</taxon>
        <taxon>Magnoliopsida</taxon>
        <taxon>Liliopsida</taxon>
        <taxon>Poales</taxon>
        <taxon>Poaceae</taxon>
        <taxon>PACMAD clade</taxon>
        <taxon>Arundinoideae</taxon>
        <taxon>Arundineae</taxon>
        <taxon>Arundo</taxon>
    </lineage>
</organism>
<sequence>MWPAQVFLCCPIGIGICNNKLIHYTMVPTNC</sequence>
<evidence type="ECO:0000313" key="1">
    <source>
        <dbReference type="EMBL" id="JAE02309.1"/>
    </source>
</evidence>
<name>A0A0A9ETH4_ARUDO</name>
<dbReference type="EMBL" id="GBRH01195587">
    <property type="protein sequence ID" value="JAE02309.1"/>
    <property type="molecule type" value="Transcribed_RNA"/>
</dbReference>
<reference evidence="1" key="1">
    <citation type="submission" date="2014-09" db="EMBL/GenBank/DDBJ databases">
        <authorList>
            <person name="Magalhaes I.L.F."/>
            <person name="Oliveira U."/>
            <person name="Santos F.R."/>
            <person name="Vidigal T.H.D.A."/>
            <person name="Brescovit A.D."/>
            <person name="Santos A.J."/>
        </authorList>
    </citation>
    <scope>NUCLEOTIDE SEQUENCE</scope>
    <source>
        <tissue evidence="1">Shoot tissue taken approximately 20 cm above the soil surface</tissue>
    </source>
</reference>
<proteinExistence type="predicted"/>
<reference evidence="1" key="2">
    <citation type="journal article" date="2015" name="Data Brief">
        <title>Shoot transcriptome of the giant reed, Arundo donax.</title>
        <authorList>
            <person name="Barrero R.A."/>
            <person name="Guerrero F.D."/>
            <person name="Moolhuijzen P."/>
            <person name="Goolsby J.A."/>
            <person name="Tidwell J."/>
            <person name="Bellgard S.E."/>
            <person name="Bellgard M.I."/>
        </authorList>
    </citation>
    <scope>NUCLEOTIDE SEQUENCE</scope>
    <source>
        <tissue evidence="1">Shoot tissue taken approximately 20 cm above the soil surface</tissue>
    </source>
</reference>
<dbReference type="AlphaFoldDB" id="A0A0A9ETH4"/>